<reference evidence="4 5" key="1">
    <citation type="journal article" date="2011" name="PLoS Genet.">
        <title>Finished genome of the fungal wheat pathogen Mycosphaerella graminicola reveals dispensome structure, chromosome plasticity, and stealth pathogenesis.</title>
        <authorList>
            <person name="Goodwin S.B."/>
            <person name="Ben M'barek S."/>
            <person name="Dhillon B."/>
            <person name="Wittenberg A.H.J."/>
            <person name="Crane C.F."/>
            <person name="Hane J.K."/>
            <person name="Foster A.J."/>
            <person name="Van der Lee T.A.J."/>
            <person name="Grimwood J."/>
            <person name="Aerts A."/>
            <person name="Antoniw J."/>
            <person name="Bailey A."/>
            <person name="Bluhm B."/>
            <person name="Bowler J."/>
            <person name="Bristow J."/>
            <person name="van der Burgt A."/>
            <person name="Canto-Canche B."/>
            <person name="Churchill A.C.L."/>
            <person name="Conde-Ferraez L."/>
            <person name="Cools H.J."/>
            <person name="Coutinho P.M."/>
            <person name="Csukai M."/>
            <person name="Dehal P."/>
            <person name="De Wit P."/>
            <person name="Donzelli B."/>
            <person name="van de Geest H.C."/>
            <person name="van Ham R.C.H.J."/>
            <person name="Hammond-Kosack K.E."/>
            <person name="Henrissat B."/>
            <person name="Kilian A."/>
            <person name="Kobayashi A.K."/>
            <person name="Koopmann E."/>
            <person name="Kourmpetis Y."/>
            <person name="Kuzniar A."/>
            <person name="Lindquist E."/>
            <person name="Lombard V."/>
            <person name="Maliepaard C."/>
            <person name="Martins N."/>
            <person name="Mehrabi R."/>
            <person name="Nap J.P.H."/>
            <person name="Ponomarenko A."/>
            <person name="Rudd J.J."/>
            <person name="Salamov A."/>
            <person name="Schmutz J."/>
            <person name="Schouten H.J."/>
            <person name="Shapiro H."/>
            <person name="Stergiopoulos I."/>
            <person name="Torriani S.F.F."/>
            <person name="Tu H."/>
            <person name="de Vries R.P."/>
            <person name="Waalwijk C."/>
            <person name="Ware S.B."/>
            <person name="Wiebenga A."/>
            <person name="Zwiers L.-H."/>
            <person name="Oliver R.P."/>
            <person name="Grigoriev I.V."/>
            <person name="Kema G.H.J."/>
        </authorList>
    </citation>
    <scope>NUCLEOTIDE SEQUENCE [LARGE SCALE GENOMIC DNA]</scope>
    <source>
        <strain evidence="5">CBS 115943 / IPO323</strain>
    </source>
</reference>
<evidence type="ECO:0000313" key="5">
    <source>
        <dbReference type="Proteomes" id="UP000008062"/>
    </source>
</evidence>
<feature type="compositionally biased region" description="Low complexity" evidence="1">
    <location>
        <begin position="363"/>
        <end position="385"/>
    </location>
</feature>
<feature type="compositionally biased region" description="Polar residues" evidence="1">
    <location>
        <begin position="564"/>
        <end position="587"/>
    </location>
</feature>
<dbReference type="SMART" id="SM00355">
    <property type="entry name" value="ZnF_C2H2"/>
    <property type="match status" value="2"/>
</dbReference>
<dbReference type="eggNOG" id="KOG1721">
    <property type="taxonomic scope" value="Eukaryota"/>
</dbReference>
<dbReference type="GeneID" id="13400186"/>
<feature type="domain" description="C2H2-type" evidence="3">
    <location>
        <begin position="474"/>
        <end position="503"/>
    </location>
</feature>
<keyword evidence="2" id="KW-0732">Signal</keyword>
<feature type="region of interest" description="Disordered" evidence="1">
    <location>
        <begin position="271"/>
        <end position="413"/>
    </location>
</feature>
<gene>
    <name evidence="4" type="ORF">MYCGRDRAFT_92648</name>
</gene>
<proteinExistence type="predicted"/>
<feature type="region of interest" description="Disordered" evidence="1">
    <location>
        <begin position="149"/>
        <end position="230"/>
    </location>
</feature>
<keyword evidence="5" id="KW-1185">Reference proteome</keyword>
<dbReference type="KEGG" id="ztr:MYCGRDRAFT_92648"/>
<organism evidence="4 5">
    <name type="scientific">Zymoseptoria tritici (strain CBS 115943 / IPO323)</name>
    <name type="common">Speckled leaf blotch fungus</name>
    <name type="synonym">Septoria tritici</name>
    <dbReference type="NCBI Taxonomy" id="336722"/>
    <lineage>
        <taxon>Eukaryota</taxon>
        <taxon>Fungi</taxon>
        <taxon>Dikarya</taxon>
        <taxon>Ascomycota</taxon>
        <taxon>Pezizomycotina</taxon>
        <taxon>Dothideomycetes</taxon>
        <taxon>Dothideomycetidae</taxon>
        <taxon>Mycosphaerellales</taxon>
        <taxon>Mycosphaerellaceae</taxon>
        <taxon>Zymoseptoria</taxon>
    </lineage>
</organism>
<dbReference type="RefSeq" id="XP_003853042.1">
    <property type="nucleotide sequence ID" value="XM_003852994.1"/>
</dbReference>
<dbReference type="HOGENOM" id="CLU_440054_0_0_1"/>
<dbReference type="OMA" id="LEWDRES"/>
<sequence>MSNFVLLLIALQVEIEYITSTPGLFRYWSRLLSATLLPNHRASEVYFDEHEPIYRETSPLSIVKTRLAPEIDDEQYLPPVSVVPKNDPGLRVLLPALQSGDSFGGFDRAMSDSAMSGLVDGGNGATAISADQLKLDNIGPSLLEATAAAAVQASDRDAHLPSDPKEPERVDSAQDGQGDPSMPPSDPKSRASLHIDPLPMREPSASAPRDSMANSPTLSKHMQSTDQGTVDTLPAVQVSPRREVPPMLPQAPSLPSIRHLTDLAEAAMQQDPRASHQHSHPINPAMTQQPGPQFLPPNFHAASSHTTPSGYQSSYSRSPTSTIGGDMQQYPSPHAQFSGSSYFQGRRRSTSINSKPPPFLTAMHSMPSVSSSGESHGHPHSSTSTDGYSTSHTTPIDHAGPGEALPRPILPPPPGMTMATYDMYRCDHPGCNAAPFQTQYLLTYDTQTTDRKGDFKTNVSRSSHRNVHSQVRAHYCPVKGCPRSEGGKGFKRKNEMIRHGLVHSSPGYICPYCPDREHRYPRPDNLQRHVRVHHEDKDKDDPVLREVLAQRLEGEGKQRRRRTQGSISSLHNETSNESTTSAGMMER</sequence>
<dbReference type="InterPro" id="IPR013087">
    <property type="entry name" value="Znf_C2H2_type"/>
</dbReference>
<protein>
    <recommendedName>
        <fullName evidence="3">C2H2-type domain-containing protein</fullName>
    </recommendedName>
</protein>
<dbReference type="OrthoDB" id="6077919at2759"/>
<evidence type="ECO:0000256" key="1">
    <source>
        <dbReference type="SAM" id="MobiDB-lite"/>
    </source>
</evidence>
<feature type="compositionally biased region" description="Polar residues" evidence="1">
    <location>
        <begin position="212"/>
        <end position="230"/>
    </location>
</feature>
<evidence type="ECO:0000313" key="4">
    <source>
        <dbReference type="EMBL" id="EGP88018.1"/>
    </source>
</evidence>
<dbReference type="AlphaFoldDB" id="F9X928"/>
<feature type="signal peptide" evidence="2">
    <location>
        <begin position="1"/>
        <end position="20"/>
    </location>
</feature>
<feature type="domain" description="C2H2-type" evidence="3">
    <location>
        <begin position="508"/>
        <end position="533"/>
    </location>
</feature>
<dbReference type="Proteomes" id="UP000008062">
    <property type="component" value="Chromosome 4"/>
</dbReference>
<evidence type="ECO:0000259" key="3">
    <source>
        <dbReference type="SMART" id="SM00355"/>
    </source>
</evidence>
<dbReference type="InParanoid" id="F9X928"/>
<feature type="compositionally biased region" description="Polar residues" evidence="1">
    <location>
        <begin position="301"/>
        <end position="343"/>
    </location>
</feature>
<evidence type="ECO:0000256" key="2">
    <source>
        <dbReference type="SAM" id="SignalP"/>
    </source>
</evidence>
<dbReference type="Gene3D" id="3.30.160.60">
    <property type="entry name" value="Classic Zinc Finger"/>
    <property type="match status" value="1"/>
</dbReference>
<accession>F9X928</accession>
<dbReference type="EMBL" id="CM001199">
    <property type="protein sequence ID" value="EGP88018.1"/>
    <property type="molecule type" value="Genomic_DNA"/>
</dbReference>
<feature type="chain" id="PRO_5003395553" description="C2H2-type domain-containing protein" evidence="2">
    <location>
        <begin position="21"/>
        <end position="587"/>
    </location>
</feature>
<name>F9X928_ZYMTI</name>
<feature type="region of interest" description="Disordered" evidence="1">
    <location>
        <begin position="550"/>
        <end position="587"/>
    </location>
</feature>
<feature type="compositionally biased region" description="Basic and acidic residues" evidence="1">
    <location>
        <begin position="154"/>
        <end position="172"/>
    </location>
</feature>